<feature type="region of interest" description="Disordered" evidence="1">
    <location>
        <begin position="1"/>
        <end position="60"/>
    </location>
</feature>
<organism evidence="2 3">
    <name type="scientific">Streptomyces synnematoformans</name>
    <dbReference type="NCBI Taxonomy" id="415721"/>
    <lineage>
        <taxon>Bacteria</taxon>
        <taxon>Bacillati</taxon>
        <taxon>Actinomycetota</taxon>
        <taxon>Actinomycetes</taxon>
        <taxon>Kitasatosporales</taxon>
        <taxon>Streptomycetaceae</taxon>
        <taxon>Streptomyces</taxon>
    </lineage>
</organism>
<dbReference type="RefSeq" id="WP_344295141.1">
    <property type="nucleotide sequence ID" value="NZ_BAAAPF010000434.1"/>
</dbReference>
<dbReference type="EMBL" id="BAAAPF010000434">
    <property type="protein sequence ID" value="GAA1509036.1"/>
    <property type="molecule type" value="Genomic_DNA"/>
</dbReference>
<evidence type="ECO:0000313" key="2">
    <source>
        <dbReference type="EMBL" id="GAA1509036.1"/>
    </source>
</evidence>
<comment type="caution">
    <text evidence="2">The sequence shown here is derived from an EMBL/GenBank/DDBJ whole genome shotgun (WGS) entry which is preliminary data.</text>
</comment>
<name>A0ABP4KSE1_9ACTN</name>
<proteinExistence type="predicted"/>
<reference evidence="3" key="1">
    <citation type="journal article" date="2019" name="Int. J. Syst. Evol. Microbiol.">
        <title>The Global Catalogue of Microorganisms (GCM) 10K type strain sequencing project: providing services to taxonomists for standard genome sequencing and annotation.</title>
        <authorList>
            <consortium name="The Broad Institute Genomics Platform"/>
            <consortium name="The Broad Institute Genome Sequencing Center for Infectious Disease"/>
            <person name="Wu L."/>
            <person name="Ma J."/>
        </authorList>
    </citation>
    <scope>NUCLEOTIDE SEQUENCE [LARGE SCALE GENOMIC DNA]</scope>
    <source>
        <strain evidence="3">JCM 15481</strain>
    </source>
</reference>
<feature type="compositionally biased region" description="Basic and acidic residues" evidence="1">
    <location>
        <begin position="10"/>
        <end position="20"/>
    </location>
</feature>
<feature type="compositionally biased region" description="Basic residues" evidence="1">
    <location>
        <begin position="48"/>
        <end position="60"/>
    </location>
</feature>
<protein>
    <submittedName>
        <fullName evidence="2">Uncharacterized protein</fullName>
    </submittedName>
</protein>
<accession>A0ABP4KSE1</accession>
<evidence type="ECO:0000313" key="3">
    <source>
        <dbReference type="Proteomes" id="UP001500443"/>
    </source>
</evidence>
<evidence type="ECO:0000256" key="1">
    <source>
        <dbReference type="SAM" id="MobiDB-lite"/>
    </source>
</evidence>
<sequence>MSRKHRNRRNERAVVPREERGEETDAPAGGPPPDQVSEAVNPGSGGRKTQKHREKRFGHN</sequence>
<gene>
    <name evidence="2" type="ORF">GCM10009802_64060</name>
</gene>
<keyword evidence="3" id="KW-1185">Reference proteome</keyword>
<dbReference type="Proteomes" id="UP001500443">
    <property type="component" value="Unassembled WGS sequence"/>
</dbReference>